<reference evidence="3 4" key="1">
    <citation type="submission" date="2018-10" db="EMBL/GenBank/DDBJ databases">
        <title>Xanthobacter tagetidis genome sequencing and assembly.</title>
        <authorList>
            <person name="Maclea K.S."/>
            <person name="Goen A.E."/>
            <person name="Fatima S.A."/>
        </authorList>
    </citation>
    <scope>NUCLEOTIDE SEQUENCE [LARGE SCALE GENOMIC DNA]</scope>
    <source>
        <strain evidence="3 4">ATCC 700314</strain>
    </source>
</reference>
<name>A0A3L6ZYN3_9HYPH</name>
<dbReference type="Pfam" id="PF03401">
    <property type="entry name" value="TctC"/>
    <property type="match status" value="1"/>
</dbReference>
<keyword evidence="4" id="KW-1185">Reference proteome</keyword>
<feature type="signal peptide" evidence="2">
    <location>
        <begin position="1"/>
        <end position="21"/>
    </location>
</feature>
<evidence type="ECO:0000256" key="2">
    <source>
        <dbReference type="SAM" id="SignalP"/>
    </source>
</evidence>
<dbReference type="RefSeq" id="WP_121625333.1">
    <property type="nucleotide sequence ID" value="NZ_JACIIW010000013.1"/>
</dbReference>
<dbReference type="CDD" id="cd07012">
    <property type="entry name" value="PBP2_Bug_TTT"/>
    <property type="match status" value="1"/>
</dbReference>
<comment type="caution">
    <text evidence="3">The sequence shown here is derived from an EMBL/GenBank/DDBJ whole genome shotgun (WGS) entry which is preliminary data.</text>
</comment>
<dbReference type="Gene3D" id="3.40.190.150">
    <property type="entry name" value="Bordetella uptake gene, domain 1"/>
    <property type="match status" value="1"/>
</dbReference>
<sequence>MKTLAAAVMSFAILASPAALAQEKWPAKTIKLVVPYAPGGYTDLTGRITARFLEKELGQTVVVENKPGAGGIVGTDLVAKSPADGYTFCVCSVGAVSVAPVAQTTQYNPLKDLAPISIVSTIPQTVIVNPKLPIKTIPELIAYAKANPGKLTYGSSGAGGLMHYSVQLFDARTGTKMLHVPFKGGAPATAAVVAGEVDLSFTNMTDALPQMEAGTVRGIAVTSGKRSPFTPDLPTVEETGVKDFSVESWNGIIAPPGTPKPVIERMSAALKKMAEDPEVKEALAKIGATPVFTTPEEYQAAIAKEVAQWTDLLKEIKTTKN</sequence>
<accession>A0A3L6ZYN3</accession>
<gene>
    <name evidence="3" type="ORF">D9R14_21065</name>
</gene>
<dbReference type="Proteomes" id="UP000269692">
    <property type="component" value="Unassembled WGS sequence"/>
</dbReference>
<dbReference type="InterPro" id="IPR042100">
    <property type="entry name" value="Bug_dom1"/>
</dbReference>
<dbReference type="PIRSF" id="PIRSF017082">
    <property type="entry name" value="YflP"/>
    <property type="match status" value="1"/>
</dbReference>
<organism evidence="3 4">
    <name type="scientific">Xanthobacter tagetidis</name>
    <dbReference type="NCBI Taxonomy" id="60216"/>
    <lineage>
        <taxon>Bacteria</taxon>
        <taxon>Pseudomonadati</taxon>
        <taxon>Pseudomonadota</taxon>
        <taxon>Alphaproteobacteria</taxon>
        <taxon>Hyphomicrobiales</taxon>
        <taxon>Xanthobacteraceae</taxon>
        <taxon>Xanthobacter</taxon>
    </lineage>
</organism>
<comment type="similarity">
    <text evidence="1">Belongs to the UPF0065 (bug) family.</text>
</comment>
<dbReference type="PANTHER" id="PTHR42928">
    <property type="entry name" value="TRICARBOXYLATE-BINDING PROTEIN"/>
    <property type="match status" value="1"/>
</dbReference>
<feature type="chain" id="PRO_5018121446" evidence="2">
    <location>
        <begin position="22"/>
        <end position="321"/>
    </location>
</feature>
<evidence type="ECO:0000313" key="4">
    <source>
        <dbReference type="Proteomes" id="UP000269692"/>
    </source>
</evidence>
<dbReference type="InterPro" id="IPR005064">
    <property type="entry name" value="BUG"/>
</dbReference>
<proteinExistence type="inferred from homology"/>
<evidence type="ECO:0000313" key="3">
    <source>
        <dbReference type="EMBL" id="RLP72825.1"/>
    </source>
</evidence>
<dbReference type="SUPFAM" id="SSF53850">
    <property type="entry name" value="Periplasmic binding protein-like II"/>
    <property type="match status" value="1"/>
</dbReference>
<dbReference type="Gene3D" id="3.40.190.10">
    <property type="entry name" value="Periplasmic binding protein-like II"/>
    <property type="match status" value="1"/>
</dbReference>
<keyword evidence="2" id="KW-0732">Signal</keyword>
<dbReference type="EMBL" id="RCTF01000024">
    <property type="protein sequence ID" value="RLP72825.1"/>
    <property type="molecule type" value="Genomic_DNA"/>
</dbReference>
<dbReference type="AlphaFoldDB" id="A0A3L6ZYN3"/>
<dbReference type="OrthoDB" id="7375033at2"/>
<evidence type="ECO:0000256" key="1">
    <source>
        <dbReference type="ARBA" id="ARBA00006987"/>
    </source>
</evidence>
<dbReference type="PANTHER" id="PTHR42928:SF5">
    <property type="entry name" value="BLR1237 PROTEIN"/>
    <property type="match status" value="1"/>
</dbReference>
<protein>
    <submittedName>
        <fullName evidence="3">Tripartite tricarboxylate transporter substrate binding protein</fullName>
    </submittedName>
</protein>